<evidence type="ECO:0000256" key="2">
    <source>
        <dbReference type="ARBA" id="ARBA00022723"/>
    </source>
</evidence>
<gene>
    <name evidence="7" type="ORF">D3Z33_09840</name>
</gene>
<feature type="domain" description="Peptidase M24 C-terminal" evidence="6">
    <location>
        <begin position="535"/>
        <end position="595"/>
    </location>
</feature>
<dbReference type="GO" id="GO:0005737">
    <property type="term" value="C:cytoplasm"/>
    <property type="evidence" value="ECO:0007669"/>
    <property type="project" value="UniProtKB-ARBA"/>
</dbReference>
<dbReference type="AlphaFoldDB" id="A0A845R141"/>
<dbReference type="PANTHER" id="PTHR43763:SF6">
    <property type="entry name" value="XAA-PRO AMINOPEPTIDASE 1"/>
    <property type="match status" value="1"/>
</dbReference>
<organism evidence="7 8">
    <name type="scientific">Senegalia massiliensis</name>
    <dbReference type="NCBI Taxonomy" id="1720316"/>
    <lineage>
        <taxon>Bacteria</taxon>
        <taxon>Bacillati</taxon>
        <taxon>Bacillota</taxon>
        <taxon>Clostridia</taxon>
        <taxon>Eubacteriales</taxon>
        <taxon>Clostridiaceae</taxon>
        <taxon>Senegalia</taxon>
    </lineage>
</organism>
<protein>
    <submittedName>
        <fullName evidence="7">Aminopeptidase P family protein</fullName>
    </submittedName>
</protein>
<keyword evidence="3" id="KW-0378">Hydrolase</keyword>
<dbReference type="FunFam" id="3.90.230.10:FF:000009">
    <property type="entry name" value="xaa-Pro aminopeptidase 2"/>
    <property type="match status" value="1"/>
</dbReference>
<accession>A0A845R141</accession>
<evidence type="ECO:0000313" key="8">
    <source>
        <dbReference type="Proteomes" id="UP000467132"/>
    </source>
</evidence>
<keyword evidence="2" id="KW-0479">Metal-binding</keyword>
<keyword evidence="8" id="KW-1185">Reference proteome</keyword>
<evidence type="ECO:0000256" key="1">
    <source>
        <dbReference type="ARBA" id="ARBA00008766"/>
    </source>
</evidence>
<dbReference type="CDD" id="cd01085">
    <property type="entry name" value="APP"/>
    <property type="match status" value="1"/>
</dbReference>
<name>A0A845R141_9CLOT</name>
<dbReference type="FunFam" id="3.40.350.10:FF:000003">
    <property type="entry name" value="Xaa-pro aminopeptidase P"/>
    <property type="match status" value="1"/>
</dbReference>
<dbReference type="Pfam" id="PF01321">
    <property type="entry name" value="Creatinase_N"/>
    <property type="match status" value="1"/>
</dbReference>
<dbReference type="Gene3D" id="3.90.230.10">
    <property type="entry name" value="Creatinase/methionine aminopeptidase superfamily"/>
    <property type="match status" value="1"/>
</dbReference>
<dbReference type="InterPro" id="IPR036005">
    <property type="entry name" value="Creatinase/aminopeptidase-like"/>
</dbReference>
<comment type="caution">
    <text evidence="7">The sequence shown here is derived from an EMBL/GenBank/DDBJ whole genome shotgun (WGS) entry which is preliminary data.</text>
</comment>
<dbReference type="Pfam" id="PF16188">
    <property type="entry name" value="Peptidase_M24_C"/>
    <property type="match status" value="1"/>
</dbReference>
<dbReference type="GO" id="GO:0070006">
    <property type="term" value="F:metalloaminopeptidase activity"/>
    <property type="evidence" value="ECO:0007669"/>
    <property type="project" value="InterPro"/>
</dbReference>
<dbReference type="InterPro" id="IPR032416">
    <property type="entry name" value="Peptidase_M24_C"/>
</dbReference>
<keyword evidence="7" id="KW-0645">Protease</keyword>
<evidence type="ECO:0000259" key="6">
    <source>
        <dbReference type="Pfam" id="PF16188"/>
    </source>
</evidence>
<dbReference type="OrthoDB" id="9806388at2"/>
<dbReference type="Proteomes" id="UP000467132">
    <property type="component" value="Unassembled WGS sequence"/>
</dbReference>
<dbReference type="EMBL" id="QXXA01000010">
    <property type="protein sequence ID" value="NBI07152.1"/>
    <property type="molecule type" value="Genomic_DNA"/>
</dbReference>
<dbReference type="GO" id="GO:0046872">
    <property type="term" value="F:metal ion binding"/>
    <property type="evidence" value="ECO:0007669"/>
    <property type="project" value="UniProtKB-KW"/>
</dbReference>
<feature type="domain" description="Creatinase N-terminal" evidence="5">
    <location>
        <begin position="6"/>
        <end position="132"/>
    </location>
</feature>
<dbReference type="InterPro" id="IPR029149">
    <property type="entry name" value="Creatin/AminoP/Spt16_N"/>
</dbReference>
<dbReference type="Pfam" id="PF16189">
    <property type="entry name" value="Creatinase_N_2"/>
    <property type="match status" value="1"/>
</dbReference>
<dbReference type="PANTHER" id="PTHR43763">
    <property type="entry name" value="XAA-PRO AMINOPEPTIDASE 1"/>
    <property type="match status" value="1"/>
</dbReference>
<evidence type="ECO:0000259" key="4">
    <source>
        <dbReference type="Pfam" id="PF00557"/>
    </source>
</evidence>
<evidence type="ECO:0000256" key="3">
    <source>
        <dbReference type="ARBA" id="ARBA00022801"/>
    </source>
</evidence>
<keyword evidence="7" id="KW-0031">Aminopeptidase</keyword>
<sequence length="595" mass="69117">MMIQERIKVLRKLMNEKKMDVYIVPTSDFHQTEYVGEYFKARKFITGFSGSAGTAVITMNEAYLWTDGRYFIQAKNELEGTSVKLMKMGEPNYPTIEEYLDQALPENGILGFDGRVVAMKEGQLYEKIVKNKNGKIVYKYDLIDEIWEDRPTLNTGKVFDLDIKYAGESVESKLNRIRKVMNENNANIHVLTTLDDICWTLNIRGNDIKYFPLVLSYIIIRMDKVGLYIDESKLSDNIKEKLSLNKVVLHSYNDIYEDIMRTKKDEVILLDPDKVNYALYNNIPKENKIVEKRNPQILFKAIKNDTEVKNMREAQIKDSIAHIKFMKWLKENAKDLNITEISACDKLYEFRKEQGNFIGPSFAPISSYGEHAAIVHYESSPETDVEIKEGNFYLTDTGGSYYEGSTDITRTYAIGKLTKEMKEHFTLVVISNMNLTSAKFLKGVTGMNLDYVARKPFWDRGLNFNHGTGHGIGYLLNIHEGPTGFRWQARDYESHPFEENMIITNEPGIYIEGSYGIRLENEILVKMDEKNEYGEFMKFEPITYIPMDLDAIIPEIMSEEDKKLLNDYHKLVFKKISPYLNSEETKWLERYTRKI</sequence>
<evidence type="ECO:0000259" key="5">
    <source>
        <dbReference type="Pfam" id="PF01321"/>
    </source>
</evidence>
<evidence type="ECO:0000313" key="7">
    <source>
        <dbReference type="EMBL" id="NBI07152.1"/>
    </source>
</evidence>
<dbReference type="InterPro" id="IPR050422">
    <property type="entry name" value="X-Pro_aminopeptidase_P"/>
</dbReference>
<dbReference type="Pfam" id="PF00557">
    <property type="entry name" value="Peptidase_M24"/>
    <property type="match status" value="1"/>
</dbReference>
<dbReference type="SUPFAM" id="SSF55920">
    <property type="entry name" value="Creatinase/aminopeptidase"/>
    <property type="match status" value="1"/>
</dbReference>
<dbReference type="InterPro" id="IPR000994">
    <property type="entry name" value="Pept_M24"/>
</dbReference>
<feature type="domain" description="Peptidase M24" evidence="4">
    <location>
        <begin position="310"/>
        <end position="526"/>
    </location>
</feature>
<proteinExistence type="inferred from homology"/>
<dbReference type="RefSeq" id="WP_160197683.1">
    <property type="nucleotide sequence ID" value="NZ_QXXA01000010.1"/>
</dbReference>
<dbReference type="InterPro" id="IPR033740">
    <property type="entry name" value="Pept_M24B"/>
</dbReference>
<comment type="similarity">
    <text evidence="1">Belongs to the peptidase M24B family.</text>
</comment>
<dbReference type="InterPro" id="IPR000587">
    <property type="entry name" value="Creatinase_N"/>
</dbReference>
<dbReference type="Gene3D" id="3.40.350.10">
    <property type="entry name" value="Creatinase/prolidase N-terminal domain"/>
    <property type="match status" value="2"/>
</dbReference>
<reference evidence="7 8" key="1">
    <citation type="submission" date="2018-08" db="EMBL/GenBank/DDBJ databases">
        <title>Murine metabolic-syndrome-specific gut microbial biobank.</title>
        <authorList>
            <person name="Liu C."/>
        </authorList>
    </citation>
    <scope>NUCLEOTIDE SEQUENCE [LARGE SCALE GENOMIC DNA]</scope>
    <source>
        <strain evidence="7 8">583</strain>
    </source>
</reference>
<dbReference type="SUPFAM" id="SSF53092">
    <property type="entry name" value="Creatinase/prolidase N-terminal domain"/>
    <property type="match status" value="1"/>
</dbReference>